<gene>
    <name evidence="1" type="ORF">M9H77_09908</name>
</gene>
<comment type="caution">
    <text evidence="1">The sequence shown here is derived from an EMBL/GenBank/DDBJ whole genome shotgun (WGS) entry which is preliminary data.</text>
</comment>
<dbReference type="Proteomes" id="UP001060085">
    <property type="component" value="Linkage Group LG02"/>
</dbReference>
<dbReference type="EMBL" id="CM044702">
    <property type="protein sequence ID" value="KAI5678958.1"/>
    <property type="molecule type" value="Genomic_DNA"/>
</dbReference>
<sequence length="326" mass="35946">MNQTPLNFGRNPIRDSISRIRFAPNTNNLLISSWDSTLRLYNMDSSKLRVEASIKAAILDCCFENESAAFSAASDGSVLRHDLLSGNHGQIGSHDDLATCVEYSDEKSLLVTAGWDKKIKFWDARSTSSVGCLNNLIEEAESMSVSGFHLMIAVGTSVQTHDLRILRSVQTKESFMDVRIKCLSPIIDSAGFAVGSFDGRVALEYFSQSNSGNRGYAFRCHPRGKEGRQHLVTVNDIIFNPAISGIFVTGDNEGYATAWDARSKKRLFELPRCSNSIVSLSYNHNGSLLAVASSYSYQDANARDEMPQIFMHEMNDLPNGSFSAGR</sequence>
<name>A0ACC0C2I1_CATRO</name>
<reference evidence="2" key="1">
    <citation type="journal article" date="2023" name="Nat. Plants">
        <title>Single-cell RNA sequencing provides a high-resolution roadmap for understanding the multicellular compartmentation of specialized metabolism.</title>
        <authorList>
            <person name="Sun S."/>
            <person name="Shen X."/>
            <person name="Li Y."/>
            <person name="Li Y."/>
            <person name="Wang S."/>
            <person name="Li R."/>
            <person name="Zhang H."/>
            <person name="Shen G."/>
            <person name="Guo B."/>
            <person name="Wei J."/>
            <person name="Xu J."/>
            <person name="St-Pierre B."/>
            <person name="Chen S."/>
            <person name="Sun C."/>
        </authorList>
    </citation>
    <scope>NUCLEOTIDE SEQUENCE [LARGE SCALE GENOMIC DNA]</scope>
</reference>
<organism evidence="1 2">
    <name type="scientific">Catharanthus roseus</name>
    <name type="common">Madagascar periwinkle</name>
    <name type="synonym">Vinca rosea</name>
    <dbReference type="NCBI Taxonomy" id="4058"/>
    <lineage>
        <taxon>Eukaryota</taxon>
        <taxon>Viridiplantae</taxon>
        <taxon>Streptophyta</taxon>
        <taxon>Embryophyta</taxon>
        <taxon>Tracheophyta</taxon>
        <taxon>Spermatophyta</taxon>
        <taxon>Magnoliopsida</taxon>
        <taxon>eudicotyledons</taxon>
        <taxon>Gunneridae</taxon>
        <taxon>Pentapetalae</taxon>
        <taxon>asterids</taxon>
        <taxon>lamiids</taxon>
        <taxon>Gentianales</taxon>
        <taxon>Apocynaceae</taxon>
        <taxon>Rauvolfioideae</taxon>
        <taxon>Vinceae</taxon>
        <taxon>Catharanthinae</taxon>
        <taxon>Catharanthus</taxon>
    </lineage>
</organism>
<proteinExistence type="predicted"/>
<evidence type="ECO:0000313" key="1">
    <source>
        <dbReference type="EMBL" id="KAI5678958.1"/>
    </source>
</evidence>
<evidence type="ECO:0000313" key="2">
    <source>
        <dbReference type="Proteomes" id="UP001060085"/>
    </source>
</evidence>
<accession>A0ACC0C2I1</accession>
<protein>
    <submittedName>
        <fullName evidence="1">Uncharacterized protein</fullName>
    </submittedName>
</protein>
<keyword evidence="2" id="KW-1185">Reference proteome</keyword>